<evidence type="ECO:0000256" key="1">
    <source>
        <dbReference type="SAM" id="MobiDB-lite"/>
    </source>
</evidence>
<keyword evidence="2" id="KW-1185">Reference proteome</keyword>
<accession>A0A914MWG6</accession>
<feature type="compositionally biased region" description="Low complexity" evidence="1">
    <location>
        <begin position="128"/>
        <end position="140"/>
    </location>
</feature>
<sequence length="212" mass="23387">MKNTSSPIITKSSPSPDCQGIFRLLSTTNDDINSVEDNKIKFHPLNVGKLNHKPSKGKLLSALIANTRRSRHSARNSQGFNATFLAGGEENRIKLDFVKEELLNEENEIKGKQNIVDVKDINQKPITSSSSSSSYSSSESPHNPPLPQSSTCSSSLFPPLPSQRFQTEQKNFGGFPFLTNPNGHSFPPLPPFLLPPQHSFLHGHPIHFLHGL</sequence>
<dbReference type="AlphaFoldDB" id="A0A914MWG6"/>
<evidence type="ECO:0000313" key="2">
    <source>
        <dbReference type="Proteomes" id="UP000887563"/>
    </source>
</evidence>
<protein>
    <submittedName>
        <fullName evidence="3">Uncharacterized protein</fullName>
    </submittedName>
</protein>
<organism evidence="2 3">
    <name type="scientific">Meloidogyne incognita</name>
    <name type="common">Southern root-knot nematode worm</name>
    <name type="synonym">Oxyuris incognita</name>
    <dbReference type="NCBI Taxonomy" id="6306"/>
    <lineage>
        <taxon>Eukaryota</taxon>
        <taxon>Metazoa</taxon>
        <taxon>Ecdysozoa</taxon>
        <taxon>Nematoda</taxon>
        <taxon>Chromadorea</taxon>
        <taxon>Rhabditida</taxon>
        <taxon>Tylenchina</taxon>
        <taxon>Tylenchomorpha</taxon>
        <taxon>Tylenchoidea</taxon>
        <taxon>Meloidogynidae</taxon>
        <taxon>Meloidogyninae</taxon>
        <taxon>Meloidogyne</taxon>
        <taxon>Meloidogyne incognita group</taxon>
    </lineage>
</organism>
<dbReference type="WBParaSite" id="Minc3s02584g30767">
    <property type="protein sequence ID" value="Minc3s02584g30767"/>
    <property type="gene ID" value="Minc3s02584g30767"/>
</dbReference>
<proteinExistence type="predicted"/>
<dbReference type="Proteomes" id="UP000887563">
    <property type="component" value="Unplaced"/>
</dbReference>
<evidence type="ECO:0000313" key="3">
    <source>
        <dbReference type="WBParaSite" id="Minc3s02584g30767"/>
    </source>
</evidence>
<name>A0A914MWG6_MELIC</name>
<feature type="region of interest" description="Disordered" evidence="1">
    <location>
        <begin position="120"/>
        <end position="160"/>
    </location>
</feature>
<reference evidence="3" key="1">
    <citation type="submission" date="2022-11" db="UniProtKB">
        <authorList>
            <consortium name="WormBaseParasite"/>
        </authorList>
    </citation>
    <scope>IDENTIFICATION</scope>
</reference>